<dbReference type="InterPro" id="IPR048469">
    <property type="entry name" value="YchJ-like_M"/>
</dbReference>
<dbReference type="AlphaFoldDB" id="A0A6N9H6M9"/>
<evidence type="ECO:0000259" key="1">
    <source>
        <dbReference type="Pfam" id="PF17775"/>
    </source>
</evidence>
<gene>
    <name evidence="2" type="ORF">GSY69_07235</name>
</gene>
<organism evidence="2 3">
    <name type="scientific">Brevibacterium rongguiense</name>
    <dbReference type="NCBI Taxonomy" id="2695267"/>
    <lineage>
        <taxon>Bacteria</taxon>
        <taxon>Bacillati</taxon>
        <taxon>Actinomycetota</taxon>
        <taxon>Actinomycetes</taxon>
        <taxon>Micrococcales</taxon>
        <taxon>Brevibacteriaceae</taxon>
        <taxon>Brevibacterium</taxon>
    </lineage>
</organism>
<dbReference type="RefSeq" id="WP_160953196.1">
    <property type="nucleotide sequence ID" value="NZ_WWEQ01000024.1"/>
</dbReference>
<dbReference type="Pfam" id="PF17775">
    <property type="entry name" value="YchJ_M-like"/>
    <property type="match status" value="1"/>
</dbReference>
<dbReference type="Gene3D" id="3.10.450.50">
    <property type="match status" value="1"/>
</dbReference>
<comment type="caution">
    <text evidence="2">The sequence shown here is derived from an EMBL/GenBank/DDBJ whole genome shotgun (WGS) entry which is preliminary data.</text>
</comment>
<dbReference type="InterPro" id="IPR032710">
    <property type="entry name" value="NTF2-like_dom_sf"/>
</dbReference>
<sequence>MPRSPSSESPCPCGGIPAGAAFAACCEPALSGRAWPATAEALMRSRYTAFAVGDGDHLFRTWHPRTRPRDTAPEPGVEFTGLIIDEVVGGGVDDAEGIVAFTAHSRAGGRAGAMRERSRFVRRAGRWMYLDGAAG</sequence>
<dbReference type="PROSITE" id="PS51257">
    <property type="entry name" value="PROKAR_LIPOPROTEIN"/>
    <property type="match status" value="1"/>
</dbReference>
<accession>A0A6N9H6M9</accession>
<proteinExistence type="predicted"/>
<evidence type="ECO:0000313" key="2">
    <source>
        <dbReference type="EMBL" id="MYM19767.1"/>
    </source>
</evidence>
<protein>
    <submittedName>
        <fullName evidence="2">Zinc chelation protein SecC</fullName>
    </submittedName>
</protein>
<dbReference type="SUPFAM" id="SSF54427">
    <property type="entry name" value="NTF2-like"/>
    <property type="match status" value="1"/>
</dbReference>
<dbReference type="EMBL" id="WWEQ01000024">
    <property type="protein sequence ID" value="MYM19767.1"/>
    <property type="molecule type" value="Genomic_DNA"/>
</dbReference>
<reference evidence="2 3" key="1">
    <citation type="submission" date="2020-01" db="EMBL/GenBank/DDBJ databases">
        <authorList>
            <person name="Deng T."/>
        </authorList>
    </citation>
    <scope>NUCLEOTIDE SEQUENCE [LARGE SCALE GENOMIC DNA]</scope>
    <source>
        <strain evidence="2 3">5221</strain>
    </source>
</reference>
<evidence type="ECO:0000313" key="3">
    <source>
        <dbReference type="Proteomes" id="UP000469215"/>
    </source>
</evidence>
<feature type="domain" description="YchJ-like middle NTF2-like" evidence="1">
    <location>
        <begin position="38"/>
        <end position="132"/>
    </location>
</feature>
<name>A0A6N9H6M9_9MICO</name>
<dbReference type="Proteomes" id="UP000469215">
    <property type="component" value="Unassembled WGS sequence"/>
</dbReference>
<keyword evidence="3" id="KW-1185">Reference proteome</keyword>